<evidence type="ECO:0000256" key="4">
    <source>
        <dbReference type="ARBA" id="ARBA00023125"/>
    </source>
</evidence>
<evidence type="ECO:0000256" key="3">
    <source>
        <dbReference type="ARBA" id="ARBA00023082"/>
    </source>
</evidence>
<dbReference type="NCBIfam" id="TIGR02937">
    <property type="entry name" value="sigma70-ECF"/>
    <property type="match status" value="1"/>
</dbReference>
<dbReference type="AlphaFoldDB" id="A0A7W9MTU0"/>
<dbReference type="InterPro" id="IPR036388">
    <property type="entry name" value="WH-like_DNA-bd_sf"/>
</dbReference>
<evidence type="ECO:0000313" key="8">
    <source>
        <dbReference type="Proteomes" id="UP000549971"/>
    </source>
</evidence>
<dbReference type="SUPFAM" id="SSF88659">
    <property type="entry name" value="Sigma3 and sigma4 domains of RNA polymerase sigma factors"/>
    <property type="match status" value="1"/>
</dbReference>
<proteinExistence type="inferred from homology"/>
<reference evidence="7 8" key="1">
    <citation type="submission" date="2020-08" db="EMBL/GenBank/DDBJ databases">
        <title>Sequencing the genomes of 1000 actinobacteria strains.</title>
        <authorList>
            <person name="Klenk H.-P."/>
        </authorList>
    </citation>
    <scope>NUCLEOTIDE SEQUENCE [LARGE SCALE GENOMIC DNA]</scope>
    <source>
        <strain evidence="7 8">DSM 28967</strain>
    </source>
</reference>
<evidence type="ECO:0000259" key="6">
    <source>
        <dbReference type="Pfam" id="PF04542"/>
    </source>
</evidence>
<dbReference type="Proteomes" id="UP000549971">
    <property type="component" value="Unassembled WGS sequence"/>
</dbReference>
<comment type="similarity">
    <text evidence="1">Belongs to the sigma-70 factor family. ECF subfamily.</text>
</comment>
<comment type="caution">
    <text evidence="7">The sequence shown here is derived from an EMBL/GenBank/DDBJ whole genome shotgun (WGS) entry which is preliminary data.</text>
</comment>
<sequence length="202" mass="22897">MRDDPAVIRMVNGARDGDRGAWDDLVERYAPLVWTISRRFGLAPADVDDVGQSVWLLLVEHLPDLREPAALPGWIATTTRRECLRLVRTGRRTEPADPVELLTELPYDEVPLDEELLLHERRTAVRTAFGQLSPRCRLLLSMLVQDPPAVYREISDKLHMRVGSIGPNRARCLDRLRQTPALAALIEFRIDRPIEDGGEQHG</sequence>
<dbReference type="GO" id="GO:0006352">
    <property type="term" value="P:DNA-templated transcription initiation"/>
    <property type="evidence" value="ECO:0007669"/>
    <property type="project" value="InterPro"/>
</dbReference>
<organism evidence="7 8">
    <name type="scientific">Kribbella italica</name>
    <dbReference type="NCBI Taxonomy" id="1540520"/>
    <lineage>
        <taxon>Bacteria</taxon>
        <taxon>Bacillati</taxon>
        <taxon>Actinomycetota</taxon>
        <taxon>Actinomycetes</taxon>
        <taxon>Propionibacteriales</taxon>
        <taxon>Kribbellaceae</taxon>
        <taxon>Kribbella</taxon>
    </lineage>
</organism>
<dbReference type="InterPro" id="IPR013324">
    <property type="entry name" value="RNA_pol_sigma_r3/r4-like"/>
</dbReference>
<dbReference type="Gene3D" id="1.10.10.10">
    <property type="entry name" value="Winged helix-like DNA-binding domain superfamily/Winged helix DNA-binding domain"/>
    <property type="match status" value="1"/>
</dbReference>
<dbReference type="GO" id="GO:0016987">
    <property type="term" value="F:sigma factor activity"/>
    <property type="evidence" value="ECO:0007669"/>
    <property type="project" value="UniProtKB-KW"/>
</dbReference>
<dbReference type="PANTHER" id="PTHR43133:SF8">
    <property type="entry name" value="RNA POLYMERASE SIGMA FACTOR HI_1459-RELATED"/>
    <property type="match status" value="1"/>
</dbReference>
<protein>
    <submittedName>
        <fullName evidence="7">RNA polymerase sigma factor (Sigma-70 family)</fullName>
    </submittedName>
</protein>
<dbReference type="EMBL" id="JACHMY010000001">
    <property type="protein sequence ID" value="MBB5835547.1"/>
    <property type="molecule type" value="Genomic_DNA"/>
</dbReference>
<name>A0A7W9MTU0_9ACTN</name>
<feature type="domain" description="RNA polymerase sigma-70 region 2" evidence="6">
    <location>
        <begin position="25"/>
        <end position="93"/>
    </location>
</feature>
<keyword evidence="3" id="KW-0731">Sigma factor</keyword>
<gene>
    <name evidence="7" type="ORF">HDA39_002281</name>
</gene>
<evidence type="ECO:0000256" key="2">
    <source>
        <dbReference type="ARBA" id="ARBA00023015"/>
    </source>
</evidence>
<keyword evidence="4" id="KW-0238">DNA-binding</keyword>
<dbReference type="InterPro" id="IPR013325">
    <property type="entry name" value="RNA_pol_sigma_r2"/>
</dbReference>
<evidence type="ECO:0000256" key="1">
    <source>
        <dbReference type="ARBA" id="ARBA00010641"/>
    </source>
</evidence>
<keyword evidence="5" id="KW-0804">Transcription</keyword>
<evidence type="ECO:0000256" key="5">
    <source>
        <dbReference type="ARBA" id="ARBA00023163"/>
    </source>
</evidence>
<dbReference type="GO" id="GO:0003677">
    <property type="term" value="F:DNA binding"/>
    <property type="evidence" value="ECO:0007669"/>
    <property type="project" value="UniProtKB-KW"/>
</dbReference>
<dbReference type="PANTHER" id="PTHR43133">
    <property type="entry name" value="RNA POLYMERASE ECF-TYPE SIGMA FACTO"/>
    <property type="match status" value="1"/>
</dbReference>
<keyword evidence="8" id="KW-1185">Reference proteome</keyword>
<dbReference type="Pfam" id="PF04542">
    <property type="entry name" value="Sigma70_r2"/>
    <property type="match status" value="1"/>
</dbReference>
<dbReference type="RefSeq" id="WP_184795183.1">
    <property type="nucleotide sequence ID" value="NZ_JACHMY010000001.1"/>
</dbReference>
<dbReference type="InterPro" id="IPR039425">
    <property type="entry name" value="RNA_pol_sigma-70-like"/>
</dbReference>
<dbReference type="Gene3D" id="1.10.1740.10">
    <property type="match status" value="1"/>
</dbReference>
<dbReference type="InterPro" id="IPR014284">
    <property type="entry name" value="RNA_pol_sigma-70_dom"/>
</dbReference>
<accession>A0A7W9MTU0</accession>
<dbReference type="InterPro" id="IPR007627">
    <property type="entry name" value="RNA_pol_sigma70_r2"/>
</dbReference>
<dbReference type="SUPFAM" id="SSF88946">
    <property type="entry name" value="Sigma2 domain of RNA polymerase sigma factors"/>
    <property type="match status" value="1"/>
</dbReference>
<keyword evidence="2" id="KW-0805">Transcription regulation</keyword>
<evidence type="ECO:0000313" key="7">
    <source>
        <dbReference type="EMBL" id="MBB5835547.1"/>
    </source>
</evidence>